<dbReference type="AlphaFoldDB" id="A0A1R3KN21"/>
<feature type="compositionally biased region" description="Polar residues" evidence="1">
    <location>
        <begin position="1"/>
        <end position="11"/>
    </location>
</feature>
<dbReference type="Proteomes" id="UP000187203">
    <property type="component" value="Unassembled WGS sequence"/>
</dbReference>
<feature type="compositionally biased region" description="Basic and acidic residues" evidence="1">
    <location>
        <begin position="40"/>
        <end position="52"/>
    </location>
</feature>
<organism evidence="2 3">
    <name type="scientific">Corchorus olitorius</name>
    <dbReference type="NCBI Taxonomy" id="93759"/>
    <lineage>
        <taxon>Eukaryota</taxon>
        <taxon>Viridiplantae</taxon>
        <taxon>Streptophyta</taxon>
        <taxon>Embryophyta</taxon>
        <taxon>Tracheophyta</taxon>
        <taxon>Spermatophyta</taxon>
        <taxon>Magnoliopsida</taxon>
        <taxon>eudicotyledons</taxon>
        <taxon>Gunneridae</taxon>
        <taxon>Pentapetalae</taxon>
        <taxon>rosids</taxon>
        <taxon>malvids</taxon>
        <taxon>Malvales</taxon>
        <taxon>Malvaceae</taxon>
        <taxon>Grewioideae</taxon>
        <taxon>Apeibeae</taxon>
        <taxon>Corchorus</taxon>
    </lineage>
</organism>
<feature type="compositionally biased region" description="Polar residues" evidence="1">
    <location>
        <begin position="27"/>
        <end position="39"/>
    </location>
</feature>
<protein>
    <submittedName>
        <fullName evidence="2">Uncharacterized protein</fullName>
    </submittedName>
</protein>
<name>A0A1R3KN21_9ROSI</name>
<feature type="region of interest" description="Disordered" evidence="1">
    <location>
        <begin position="1"/>
        <end position="55"/>
    </location>
</feature>
<sequence length="86" mass="9945">MDSTDTTSPNPGIQLPKTTRAKPLNQFWPTKTQTSQISKTLDKENEEKEGRQSQHGFRCHLVKGKGLAEEMLTWPNWRYRRALCSQ</sequence>
<keyword evidence="3" id="KW-1185">Reference proteome</keyword>
<proteinExistence type="predicted"/>
<evidence type="ECO:0000256" key="1">
    <source>
        <dbReference type="SAM" id="MobiDB-lite"/>
    </source>
</evidence>
<evidence type="ECO:0000313" key="2">
    <source>
        <dbReference type="EMBL" id="OMP08398.1"/>
    </source>
</evidence>
<evidence type="ECO:0000313" key="3">
    <source>
        <dbReference type="Proteomes" id="UP000187203"/>
    </source>
</evidence>
<comment type="caution">
    <text evidence="2">The sequence shown here is derived from an EMBL/GenBank/DDBJ whole genome shotgun (WGS) entry which is preliminary data.</text>
</comment>
<accession>A0A1R3KN21</accession>
<reference evidence="3" key="1">
    <citation type="submission" date="2013-09" db="EMBL/GenBank/DDBJ databases">
        <title>Corchorus olitorius genome sequencing.</title>
        <authorList>
            <person name="Alam M."/>
            <person name="Haque M.S."/>
            <person name="Islam M.S."/>
            <person name="Emdad E.M."/>
            <person name="Islam M.M."/>
            <person name="Ahmed B."/>
            <person name="Halim A."/>
            <person name="Hossen Q.M.M."/>
            <person name="Hossain M.Z."/>
            <person name="Ahmed R."/>
            <person name="Khan M.M."/>
            <person name="Islam R."/>
            <person name="Rashid M.M."/>
            <person name="Khan S.A."/>
            <person name="Rahman M.S."/>
            <person name="Alam M."/>
            <person name="Yahiya A.S."/>
            <person name="Khan M.S."/>
            <person name="Azam M.S."/>
            <person name="Haque T."/>
            <person name="Lashkar M.Z.H."/>
            <person name="Akhand A.I."/>
            <person name="Morshed G."/>
            <person name="Roy S."/>
            <person name="Uddin K.S."/>
            <person name="Rabeya T."/>
            <person name="Hossain A.S."/>
            <person name="Chowdhury A."/>
            <person name="Snigdha A.R."/>
            <person name="Mortoza M.S."/>
            <person name="Matin S.A."/>
            <person name="Hoque S.M.E."/>
            <person name="Islam M.K."/>
            <person name="Roy D.K."/>
            <person name="Haider R."/>
            <person name="Moosa M.M."/>
            <person name="Elias S.M."/>
            <person name="Hasan A.M."/>
            <person name="Jahan S."/>
            <person name="Shafiuddin M."/>
            <person name="Mahmood N."/>
            <person name="Shommy N.S."/>
        </authorList>
    </citation>
    <scope>NUCLEOTIDE SEQUENCE [LARGE SCALE GENOMIC DNA]</scope>
    <source>
        <strain evidence="3">cv. O-4</strain>
    </source>
</reference>
<dbReference type="EMBL" id="AWUE01012743">
    <property type="protein sequence ID" value="OMP08398.1"/>
    <property type="molecule type" value="Genomic_DNA"/>
</dbReference>
<gene>
    <name evidence="2" type="ORF">COLO4_06512</name>
</gene>